<dbReference type="GO" id="GO:0015631">
    <property type="term" value="F:tubulin binding"/>
    <property type="evidence" value="ECO:0007669"/>
    <property type="project" value="TreeGrafter"/>
</dbReference>
<dbReference type="InterPro" id="IPR004344">
    <property type="entry name" value="TTL/TTLL_fam"/>
</dbReference>
<dbReference type="GO" id="GO:0070740">
    <property type="term" value="F:tubulin-glutamic acid ligase activity"/>
    <property type="evidence" value="ECO:0007669"/>
    <property type="project" value="TreeGrafter"/>
</dbReference>
<dbReference type="GO" id="GO:0106437">
    <property type="term" value="F:protein-glutamic acid ligase activity, initiating"/>
    <property type="evidence" value="ECO:0007669"/>
    <property type="project" value="RHEA"/>
</dbReference>
<dbReference type="PROSITE" id="PS51221">
    <property type="entry name" value="TTL"/>
    <property type="match status" value="1"/>
</dbReference>
<keyword evidence="1 6" id="KW-0436">Ligase</keyword>
<dbReference type="InParanoid" id="G0QXI7"/>
<dbReference type="GO" id="GO:0005524">
    <property type="term" value="F:ATP binding"/>
    <property type="evidence" value="ECO:0007669"/>
    <property type="project" value="UniProtKB-KW"/>
</dbReference>
<protein>
    <recommendedName>
        <fullName evidence="4">Tubulin--tyrosine ligase-like protein 5</fullName>
    </recommendedName>
</protein>
<dbReference type="GeneID" id="14906183"/>
<dbReference type="AlphaFoldDB" id="G0QXI7"/>
<organism evidence="6 7">
    <name type="scientific">Ichthyophthirius multifiliis</name>
    <name type="common">White spot disease agent</name>
    <name type="synonym">Ich</name>
    <dbReference type="NCBI Taxonomy" id="5932"/>
    <lineage>
        <taxon>Eukaryota</taxon>
        <taxon>Sar</taxon>
        <taxon>Alveolata</taxon>
        <taxon>Ciliophora</taxon>
        <taxon>Intramacronucleata</taxon>
        <taxon>Oligohymenophorea</taxon>
        <taxon>Hymenostomatida</taxon>
        <taxon>Ophryoglenina</taxon>
        <taxon>Ichthyophthirius</taxon>
    </lineage>
</organism>
<dbReference type="OMA" id="FNMLIHT"/>
<dbReference type="GO" id="GO:0036064">
    <property type="term" value="C:ciliary basal body"/>
    <property type="evidence" value="ECO:0007669"/>
    <property type="project" value="TreeGrafter"/>
</dbReference>
<dbReference type="Pfam" id="PF03133">
    <property type="entry name" value="TTL"/>
    <property type="match status" value="2"/>
</dbReference>
<keyword evidence="2" id="KW-0547">Nucleotide-binding</keyword>
<evidence type="ECO:0000256" key="4">
    <source>
        <dbReference type="ARBA" id="ARBA00041448"/>
    </source>
</evidence>
<dbReference type="GO" id="GO:0000226">
    <property type="term" value="P:microtubule cytoskeleton organization"/>
    <property type="evidence" value="ECO:0007669"/>
    <property type="project" value="TreeGrafter"/>
</dbReference>
<keyword evidence="3" id="KW-0067">ATP-binding</keyword>
<dbReference type="PANTHER" id="PTHR12241">
    <property type="entry name" value="TUBULIN POLYGLUTAMYLASE"/>
    <property type="match status" value="1"/>
</dbReference>
<evidence type="ECO:0000256" key="1">
    <source>
        <dbReference type="ARBA" id="ARBA00022598"/>
    </source>
</evidence>
<dbReference type="OrthoDB" id="443277at2759"/>
<evidence type="ECO:0000256" key="2">
    <source>
        <dbReference type="ARBA" id="ARBA00022741"/>
    </source>
</evidence>
<evidence type="ECO:0000313" key="6">
    <source>
        <dbReference type="EMBL" id="EGR30069.1"/>
    </source>
</evidence>
<sequence>MIKDQSEISHRNQSEQCLSSLIIKNTEIPEIPIQNKKNETIIFQYSIYKGRPATIFFEYPSVCNQKRDKARTFEIKEKQIIQKYDLKYSTGSVLKPFYCVTQCFENAGFRKCQQELNDWNGHWAGKMRNTKKMNKFQKTNHFPGCWNLGRKDLLWMRQSKMKRQFPKEYNFLPTTYLLKCEWEAFVNKINKKKNKQIWIWKPVASACGRGIQRNIDVNKIFSQIHDIIIKTCIAVEPFMLNSINKQPEHRNNCFELYGFDVLVDKNLKVWLLEVNVCPSLSSTSPLDKIIKTSLICDILHIVGFQGYYKKQYKKQQQQYSKINQNINVVEENKILFSRDIKCISELNYDNCFDLLSDQDWEVMFQTDEEFYRKGQNFKRIFPPENTKKIRYYSQFFQFKRYYNEIIWNMYNSEQNYLEKIYKKND</sequence>
<name>G0QXI7_ICHMU</name>
<dbReference type="RefSeq" id="XP_004031305.1">
    <property type="nucleotide sequence ID" value="XM_004031257.1"/>
</dbReference>
<dbReference type="Gene3D" id="3.30.470.20">
    <property type="entry name" value="ATP-grasp fold, B domain"/>
    <property type="match status" value="1"/>
</dbReference>
<dbReference type="PANTHER" id="PTHR12241:SF145">
    <property type="entry name" value="TUBULIN POLYGLUTAMYLASE TTLL5"/>
    <property type="match status" value="1"/>
</dbReference>
<keyword evidence="7" id="KW-1185">Reference proteome</keyword>
<dbReference type="STRING" id="857967.G0QXI7"/>
<proteinExistence type="predicted"/>
<evidence type="ECO:0000313" key="7">
    <source>
        <dbReference type="Proteomes" id="UP000008983"/>
    </source>
</evidence>
<accession>G0QXI7</accession>
<reference evidence="6 7" key="1">
    <citation type="submission" date="2011-07" db="EMBL/GenBank/DDBJ databases">
        <authorList>
            <person name="Coyne R."/>
            <person name="Brami D."/>
            <person name="Johnson J."/>
            <person name="Hostetler J."/>
            <person name="Hannick L."/>
            <person name="Clark T."/>
            <person name="Cassidy-Hanley D."/>
            <person name="Inman J."/>
        </authorList>
    </citation>
    <scope>NUCLEOTIDE SEQUENCE [LARGE SCALE GENOMIC DNA]</scope>
    <source>
        <strain evidence="6 7">G5</strain>
    </source>
</reference>
<evidence type="ECO:0000256" key="5">
    <source>
        <dbReference type="ARBA" id="ARBA00049274"/>
    </source>
</evidence>
<dbReference type="EMBL" id="GL984076">
    <property type="protein sequence ID" value="EGR30069.1"/>
    <property type="molecule type" value="Genomic_DNA"/>
</dbReference>
<comment type="catalytic activity">
    <reaction evidence="5">
        <text>L-glutamyl-[protein] + L-glutamate + ATP = gamma-L-glutamyl-L-glutamyl-[protein] + ADP + phosphate + H(+)</text>
        <dbReference type="Rhea" id="RHEA:60144"/>
        <dbReference type="Rhea" id="RHEA-COMP:10208"/>
        <dbReference type="Rhea" id="RHEA-COMP:15517"/>
        <dbReference type="ChEBI" id="CHEBI:15378"/>
        <dbReference type="ChEBI" id="CHEBI:29973"/>
        <dbReference type="ChEBI" id="CHEBI:29985"/>
        <dbReference type="ChEBI" id="CHEBI:30616"/>
        <dbReference type="ChEBI" id="CHEBI:43474"/>
        <dbReference type="ChEBI" id="CHEBI:143622"/>
        <dbReference type="ChEBI" id="CHEBI:456216"/>
    </reaction>
    <physiologicalReaction direction="left-to-right" evidence="5">
        <dbReference type="Rhea" id="RHEA:60145"/>
    </physiologicalReaction>
</comment>
<dbReference type="eggNOG" id="KOG2157">
    <property type="taxonomic scope" value="Eukaryota"/>
</dbReference>
<dbReference type="eggNOG" id="KOG2156">
    <property type="taxonomic scope" value="Eukaryota"/>
</dbReference>
<evidence type="ECO:0000256" key="3">
    <source>
        <dbReference type="ARBA" id="ARBA00022840"/>
    </source>
</evidence>
<gene>
    <name evidence="6" type="ORF">IMG5_143170</name>
</gene>
<dbReference type="Proteomes" id="UP000008983">
    <property type="component" value="Unassembled WGS sequence"/>
</dbReference>
<dbReference type="SUPFAM" id="SSF56059">
    <property type="entry name" value="Glutathione synthetase ATP-binding domain-like"/>
    <property type="match status" value="1"/>
</dbReference>